<dbReference type="RefSeq" id="XP_051360848.1">
    <property type="nucleotide sequence ID" value="XM_051507931.1"/>
</dbReference>
<dbReference type="AlphaFoldDB" id="A0A9Q0BC56"/>
<dbReference type="GO" id="GO:0008270">
    <property type="term" value="F:zinc ion binding"/>
    <property type="evidence" value="ECO:0007669"/>
    <property type="project" value="InterPro"/>
</dbReference>
<keyword evidence="6" id="KW-0482">Metalloprotease</keyword>
<evidence type="ECO:0000256" key="3">
    <source>
        <dbReference type="ARBA" id="ARBA00022670"/>
    </source>
</evidence>
<dbReference type="PANTHER" id="PTHR11705">
    <property type="entry name" value="PROTEASE FAMILY M14 CARBOXYPEPTIDASE A,B"/>
    <property type="match status" value="1"/>
</dbReference>
<dbReference type="GO" id="GO:0004181">
    <property type="term" value="F:metallocarboxypeptidase activity"/>
    <property type="evidence" value="ECO:0007669"/>
    <property type="project" value="InterPro"/>
</dbReference>
<evidence type="ECO:0000256" key="7">
    <source>
        <dbReference type="PROSITE-ProRule" id="PRU01379"/>
    </source>
</evidence>
<dbReference type="InterPro" id="IPR000834">
    <property type="entry name" value="Peptidase_M14"/>
</dbReference>
<evidence type="ECO:0000256" key="4">
    <source>
        <dbReference type="ARBA" id="ARBA00022801"/>
    </source>
</evidence>
<comment type="similarity">
    <text evidence="2 7">Belongs to the peptidase M14 family.</text>
</comment>
<accession>A0A9Q0BC56</accession>
<sequence>MKLLAVTAALGLTSTVSGCLLEREIAAEREYALTGKRSEYHAPPSSRQASSTFPIGEGDRFAGGCVTPVGLGVNDRDLESVLAVKEVRSALKGLRRGFPDKVQLFEPPFETYEGRKFHGAIVGDNPRVFIMSGIHARERGGPDNVIYFLADLLAAQKAGTGVRYGDKSYSAEDVEKALSAGVVVLPLTNPDGVAYDQSTDTCWRKNRNPESAVGAANGRDIGIDLNRNYDFIWDYNKHFYPDTEPASDDPRSEIFYGTGPASEPETEAVVWTVDQYQNITWFMDLHSYGPSILYAWGDDETSTENPDENFVNPEFDGKRGLVGGPDPPNATYKEYFLKSDLEIETEVTNAMVASMLKSGGSEYTNYPAVGLYPTSGASNDYAMGRFYGNVSCGASRMFGLTMEFGERSSSFRSCPFYPDADEYHRNVRQVGAGFLEMMLRAAGEAGDPLYAEC</sequence>
<protein>
    <recommendedName>
        <fullName evidence="9">Peptidase M14 domain-containing protein</fullName>
    </recommendedName>
</protein>
<keyword evidence="11" id="KW-1185">Reference proteome</keyword>
<comment type="caution">
    <text evidence="10">The sequence shown here is derived from an EMBL/GenBank/DDBJ whole genome shotgun (WGS) entry which is preliminary data.</text>
</comment>
<reference evidence="10" key="2">
    <citation type="submission" date="2022-07" db="EMBL/GenBank/DDBJ databases">
        <authorList>
            <person name="Goncalves M.F.M."/>
            <person name="Hilario S."/>
            <person name="Van De Peer Y."/>
            <person name="Esteves A.C."/>
            <person name="Alves A."/>
        </authorList>
    </citation>
    <scope>NUCLEOTIDE SEQUENCE</scope>
    <source>
        <strain evidence="10">MUM 19.33</strain>
    </source>
</reference>
<proteinExistence type="inferred from homology"/>
<evidence type="ECO:0000256" key="1">
    <source>
        <dbReference type="ARBA" id="ARBA00001947"/>
    </source>
</evidence>
<reference evidence="10" key="1">
    <citation type="journal article" date="2021" name="J Fungi (Basel)">
        <title>Genomic and Metabolomic Analyses of the Marine Fungus Emericellopsis cladophorae: Insights into Saltwater Adaptability Mechanisms and Its Biosynthetic Potential.</title>
        <authorList>
            <person name="Goncalves M.F.M."/>
            <person name="Hilario S."/>
            <person name="Van de Peer Y."/>
            <person name="Esteves A.C."/>
            <person name="Alves A."/>
        </authorList>
    </citation>
    <scope>NUCLEOTIDE SEQUENCE</scope>
    <source>
        <strain evidence="10">MUM 19.33</strain>
    </source>
</reference>
<dbReference type="OrthoDB" id="3626597at2759"/>
<feature type="chain" id="PRO_5040106214" description="Peptidase M14 domain-containing protein" evidence="8">
    <location>
        <begin position="19"/>
        <end position="453"/>
    </location>
</feature>
<evidence type="ECO:0000256" key="2">
    <source>
        <dbReference type="ARBA" id="ARBA00005988"/>
    </source>
</evidence>
<dbReference type="PROSITE" id="PS52035">
    <property type="entry name" value="PEPTIDASE_M14"/>
    <property type="match status" value="1"/>
</dbReference>
<keyword evidence="4" id="KW-0378">Hydrolase</keyword>
<dbReference type="GO" id="GO:0006508">
    <property type="term" value="P:proteolysis"/>
    <property type="evidence" value="ECO:0007669"/>
    <property type="project" value="UniProtKB-KW"/>
</dbReference>
<evidence type="ECO:0000256" key="5">
    <source>
        <dbReference type="ARBA" id="ARBA00022833"/>
    </source>
</evidence>
<dbReference type="Pfam" id="PF00246">
    <property type="entry name" value="Peptidase_M14"/>
    <property type="match status" value="1"/>
</dbReference>
<name>A0A9Q0BC56_9HYPO</name>
<evidence type="ECO:0000256" key="8">
    <source>
        <dbReference type="SAM" id="SignalP"/>
    </source>
</evidence>
<keyword evidence="3" id="KW-0645">Protease</keyword>
<comment type="cofactor">
    <cofactor evidence="1">
        <name>Zn(2+)</name>
        <dbReference type="ChEBI" id="CHEBI:29105"/>
    </cofactor>
</comment>
<dbReference type="Proteomes" id="UP001055219">
    <property type="component" value="Unassembled WGS sequence"/>
</dbReference>
<keyword evidence="8" id="KW-0732">Signal</keyword>
<evidence type="ECO:0000313" key="11">
    <source>
        <dbReference type="Proteomes" id="UP001055219"/>
    </source>
</evidence>
<keyword evidence="5" id="KW-0862">Zinc</keyword>
<dbReference type="GeneID" id="75833942"/>
<dbReference type="EMBL" id="JAGIXG020000038">
    <property type="protein sequence ID" value="KAI6779992.1"/>
    <property type="molecule type" value="Genomic_DNA"/>
</dbReference>
<dbReference type="SUPFAM" id="SSF53187">
    <property type="entry name" value="Zn-dependent exopeptidases"/>
    <property type="match status" value="1"/>
</dbReference>
<feature type="signal peptide" evidence="8">
    <location>
        <begin position="1"/>
        <end position="18"/>
    </location>
</feature>
<dbReference type="Gene3D" id="3.40.630.10">
    <property type="entry name" value="Zn peptidases"/>
    <property type="match status" value="1"/>
</dbReference>
<organism evidence="10 11">
    <name type="scientific">Emericellopsis cladophorae</name>
    <dbReference type="NCBI Taxonomy" id="2686198"/>
    <lineage>
        <taxon>Eukaryota</taxon>
        <taxon>Fungi</taxon>
        <taxon>Dikarya</taxon>
        <taxon>Ascomycota</taxon>
        <taxon>Pezizomycotina</taxon>
        <taxon>Sordariomycetes</taxon>
        <taxon>Hypocreomycetidae</taxon>
        <taxon>Hypocreales</taxon>
        <taxon>Bionectriaceae</taxon>
        <taxon>Emericellopsis</taxon>
    </lineage>
</organism>
<feature type="active site" description="Proton donor/acceptor" evidence="7">
    <location>
        <position position="403"/>
    </location>
</feature>
<dbReference type="PRINTS" id="PR00765">
    <property type="entry name" value="CRBOXYPTASEA"/>
</dbReference>
<dbReference type="PANTHER" id="PTHR11705:SF143">
    <property type="entry name" value="SLL0236 PROTEIN"/>
    <property type="match status" value="1"/>
</dbReference>
<evidence type="ECO:0000259" key="9">
    <source>
        <dbReference type="PROSITE" id="PS52035"/>
    </source>
</evidence>
<dbReference type="SMART" id="SM00631">
    <property type="entry name" value="Zn_pept"/>
    <property type="match status" value="1"/>
</dbReference>
<dbReference type="PROSITE" id="PS51257">
    <property type="entry name" value="PROKAR_LIPOPROTEIN"/>
    <property type="match status" value="1"/>
</dbReference>
<evidence type="ECO:0000313" key="10">
    <source>
        <dbReference type="EMBL" id="KAI6779992.1"/>
    </source>
</evidence>
<evidence type="ECO:0000256" key="6">
    <source>
        <dbReference type="ARBA" id="ARBA00023049"/>
    </source>
</evidence>
<gene>
    <name evidence="10" type="ORF">J7T54_007468</name>
</gene>
<feature type="domain" description="Peptidase M14" evidence="9">
    <location>
        <begin position="80"/>
        <end position="441"/>
    </location>
</feature>